<organism evidence="2 3">
    <name type="scientific">Acetobacter oeni</name>
    <dbReference type="NCBI Taxonomy" id="304077"/>
    <lineage>
        <taxon>Bacteria</taxon>
        <taxon>Pseudomonadati</taxon>
        <taxon>Pseudomonadota</taxon>
        <taxon>Alphaproteobacteria</taxon>
        <taxon>Acetobacterales</taxon>
        <taxon>Acetobacteraceae</taxon>
        <taxon>Acetobacter</taxon>
    </lineage>
</organism>
<dbReference type="InterPro" id="IPR036760">
    <property type="entry name" value="SspB-like_sf"/>
</dbReference>
<dbReference type="Proteomes" id="UP000321746">
    <property type="component" value="Unassembled WGS sequence"/>
</dbReference>
<comment type="caution">
    <text evidence="2">The sequence shown here is derived from an EMBL/GenBank/DDBJ whole genome shotgun (WGS) entry which is preliminary data.</text>
</comment>
<dbReference type="Pfam" id="PF04386">
    <property type="entry name" value="SspB"/>
    <property type="match status" value="1"/>
</dbReference>
<dbReference type="AlphaFoldDB" id="A0A511XLG0"/>
<evidence type="ECO:0008006" key="4">
    <source>
        <dbReference type="Google" id="ProtNLM"/>
    </source>
</evidence>
<keyword evidence="3" id="KW-1185">Reference proteome</keyword>
<feature type="region of interest" description="Disordered" evidence="1">
    <location>
        <begin position="157"/>
        <end position="188"/>
    </location>
</feature>
<accession>A0A511XLG0</accession>
<feature type="compositionally biased region" description="Polar residues" evidence="1">
    <location>
        <begin position="19"/>
        <end position="28"/>
    </location>
</feature>
<protein>
    <recommendedName>
        <fullName evidence="4">Stringent starvation protein B</fullName>
    </recommendedName>
</protein>
<evidence type="ECO:0000256" key="1">
    <source>
        <dbReference type="SAM" id="MobiDB-lite"/>
    </source>
</evidence>
<sequence>MQQGAEAPDVTLGAGLENQAENGGFSMTDNHDDGGSDGGLPESLLPYELWMEDAYRDVMLRALEHVSREGLAGGHHFYLSFRTDWPGVEIPARLRAQYPHEMTIVLQHQFWDLNVDRAGQCISVGLSFGGVGSILVIPLAAVTGFADPHIQLSMRFSTDDEPGDIGAPAVPDAPPEEEEPQAAPPSDAAVVSLDAFRKKGPNPR</sequence>
<dbReference type="InterPro" id="IPR007481">
    <property type="entry name" value="SspB"/>
</dbReference>
<reference evidence="2 3" key="1">
    <citation type="submission" date="2019-07" db="EMBL/GenBank/DDBJ databases">
        <title>Whole genome shotgun sequence of Acetobacter oeni NBRC 105207.</title>
        <authorList>
            <person name="Hosoyama A."/>
            <person name="Uohara A."/>
            <person name="Ohji S."/>
            <person name="Ichikawa N."/>
        </authorList>
    </citation>
    <scope>NUCLEOTIDE SEQUENCE [LARGE SCALE GENOMIC DNA]</scope>
    <source>
        <strain evidence="2 3">NBRC 105207</strain>
    </source>
</reference>
<dbReference type="EMBL" id="BJYG01000026">
    <property type="protein sequence ID" value="GEN63790.1"/>
    <property type="molecule type" value="Genomic_DNA"/>
</dbReference>
<name>A0A511XLG0_9PROT</name>
<proteinExistence type="predicted"/>
<dbReference type="Gene3D" id="2.30.30.220">
    <property type="entry name" value="SspB-like"/>
    <property type="match status" value="1"/>
</dbReference>
<dbReference type="SUPFAM" id="SSF101738">
    <property type="entry name" value="SspB-like"/>
    <property type="match status" value="1"/>
</dbReference>
<feature type="region of interest" description="Disordered" evidence="1">
    <location>
        <begin position="1"/>
        <end position="38"/>
    </location>
</feature>
<evidence type="ECO:0000313" key="2">
    <source>
        <dbReference type="EMBL" id="GEN63790.1"/>
    </source>
</evidence>
<evidence type="ECO:0000313" key="3">
    <source>
        <dbReference type="Proteomes" id="UP000321746"/>
    </source>
</evidence>
<gene>
    <name evidence="2" type="ORF">AOE01nite_20140</name>
</gene>